<evidence type="ECO:0008006" key="3">
    <source>
        <dbReference type="Google" id="ProtNLM"/>
    </source>
</evidence>
<dbReference type="Proteomes" id="UP000078543">
    <property type="component" value="Unassembled WGS sequence"/>
</dbReference>
<reference evidence="1 2" key="1">
    <citation type="submission" date="2016-04" db="EMBL/GenBank/DDBJ databases">
        <title>Draft genome sequence of freshwater magnetotactic bacteria Magnetospirillum marisnigri SP-1 and Magnetospirillum moscoviense BB-1.</title>
        <authorList>
            <person name="Koziaeva V."/>
            <person name="Dziuba M.V."/>
            <person name="Ivanov T.M."/>
            <person name="Kuznetsov B."/>
            <person name="Grouzdev D.S."/>
        </authorList>
    </citation>
    <scope>NUCLEOTIDE SEQUENCE [LARGE SCALE GENOMIC DNA]</scope>
    <source>
        <strain evidence="1 2">BB-1</strain>
    </source>
</reference>
<dbReference type="OrthoDB" id="259311at2"/>
<protein>
    <recommendedName>
        <fullName evidence="3">Formylmethanofuran dehydrogenase subunit E domain-containing protein</fullName>
    </recommendedName>
</protein>
<evidence type="ECO:0000313" key="2">
    <source>
        <dbReference type="Proteomes" id="UP000078543"/>
    </source>
</evidence>
<gene>
    <name evidence="1" type="ORF">A6A05_05160</name>
</gene>
<proteinExistence type="predicted"/>
<organism evidence="1 2">
    <name type="scientific">Magnetospirillum moscoviense</name>
    <dbReference type="NCBI Taxonomy" id="1437059"/>
    <lineage>
        <taxon>Bacteria</taxon>
        <taxon>Pseudomonadati</taxon>
        <taxon>Pseudomonadota</taxon>
        <taxon>Alphaproteobacteria</taxon>
        <taxon>Rhodospirillales</taxon>
        <taxon>Rhodospirillaceae</taxon>
        <taxon>Magnetospirillum</taxon>
    </lineage>
</organism>
<sequence>MKLPDFFDQAPRITVYDPLAAFVGAPADGCFTYGYGDAVRLAGHSCPTVAGAWLMTRAALVALWPGQIPKRGAIQVLLPEAQHEGVAGVIAAVAGLVTGAAGPGGFKGIAGRFSRLDLLAFDTPVPATLGFRRTDSGAGVAARYRPELVPADPMMRGHLQALLSGDGDDRSGAAFAELWQDRVRRILLDHADDPELIALAPF</sequence>
<evidence type="ECO:0000313" key="1">
    <source>
        <dbReference type="EMBL" id="OAN43735.1"/>
    </source>
</evidence>
<name>A0A178M6R8_9PROT</name>
<keyword evidence="2" id="KW-1185">Reference proteome</keyword>
<accession>A0A178M6R8</accession>
<comment type="caution">
    <text evidence="1">The sequence shown here is derived from an EMBL/GenBank/DDBJ whole genome shotgun (WGS) entry which is preliminary data.</text>
</comment>
<dbReference type="AlphaFoldDB" id="A0A178M6R8"/>
<dbReference type="EMBL" id="LWQU01000207">
    <property type="protein sequence ID" value="OAN43735.1"/>
    <property type="molecule type" value="Genomic_DNA"/>
</dbReference>
<dbReference type="STRING" id="1437059.A6A05_05160"/>
<dbReference type="RefSeq" id="WP_068504827.1">
    <property type="nucleotide sequence ID" value="NZ_LWQU01000207.1"/>
</dbReference>